<dbReference type="SUPFAM" id="SSF50118">
    <property type="entry name" value="Cell growth inhibitor/plasmid maintenance toxic component"/>
    <property type="match status" value="1"/>
</dbReference>
<sequence length="188" mass="21250">MAHMPETVTGSSPRTGNLLTRFIQRHFHHRGQLETGLDELHANLGLSAHVARERTPEPVTVTTPSALLARPVIYAPDMDGQADPGEVIWYRIKRSKDTAPELRACLVVGRHNHTLLGLLISSNPEHAEDNNWILIGTGLWDPKGNPCWARVDRVVEIQESRIQRRGVSMPERRYDRIATVLRSEYGWV</sequence>
<comment type="caution">
    <text evidence="1">The sequence shown here is derived from an EMBL/GenBank/DDBJ whole genome shotgun (WGS) entry which is preliminary data.</text>
</comment>
<protein>
    <recommendedName>
        <fullName evidence="3">Type II toxin-antitoxin system PemK/MazF family toxin</fullName>
    </recommendedName>
</protein>
<organism evidence="1 2">
    <name type="scientific">Corynebacterium nuruki</name>
    <dbReference type="NCBI Taxonomy" id="1032851"/>
    <lineage>
        <taxon>Bacteria</taxon>
        <taxon>Bacillati</taxon>
        <taxon>Actinomycetota</taxon>
        <taxon>Actinomycetes</taxon>
        <taxon>Mycobacteriales</taxon>
        <taxon>Corynebacteriaceae</taxon>
        <taxon>Corynebacterium</taxon>
    </lineage>
</organism>
<dbReference type="Pfam" id="PF02452">
    <property type="entry name" value="PemK_toxin"/>
    <property type="match status" value="1"/>
</dbReference>
<proteinExistence type="predicted"/>
<dbReference type="GO" id="GO:0003677">
    <property type="term" value="F:DNA binding"/>
    <property type="evidence" value="ECO:0007669"/>
    <property type="project" value="InterPro"/>
</dbReference>
<dbReference type="STRING" id="863239.GCA_000213935_00708"/>
<dbReference type="InterPro" id="IPR003477">
    <property type="entry name" value="PemK-like"/>
</dbReference>
<accession>A0A3D4SZ94</accession>
<gene>
    <name evidence="1" type="ORF">DIW82_07400</name>
</gene>
<dbReference type="Proteomes" id="UP000261739">
    <property type="component" value="Unassembled WGS sequence"/>
</dbReference>
<dbReference type="EMBL" id="DQID01000192">
    <property type="protein sequence ID" value="HCT14606.1"/>
    <property type="molecule type" value="Genomic_DNA"/>
</dbReference>
<dbReference type="AlphaFoldDB" id="A0A3D4SZ94"/>
<evidence type="ECO:0000313" key="2">
    <source>
        <dbReference type="Proteomes" id="UP000261739"/>
    </source>
</evidence>
<evidence type="ECO:0000313" key="1">
    <source>
        <dbReference type="EMBL" id="HCT14606.1"/>
    </source>
</evidence>
<reference evidence="1 2" key="1">
    <citation type="journal article" date="2018" name="Nat. Biotechnol.">
        <title>A standardized bacterial taxonomy based on genome phylogeny substantially revises the tree of life.</title>
        <authorList>
            <person name="Parks D.H."/>
            <person name="Chuvochina M."/>
            <person name="Waite D.W."/>
            <person name="Rinke C."/>
            <person name="Skarshewski A."/>
            <person name="Chaumeil P.A."/>
            <person name="Hugenholtz P."/>
        </authorList>
    </citation>
    <scope>NUCLEOTIDE SEQUENCE [LARGE SCALE GENOMIC DNA]</scope>
    <source>
        <strain evidence="1">UBA11247</strain>
    </source>
</reference>
<name>A0A3D4SZ94_9CORY</name>
<evidence type="ECO:0008006" key="3">
    <source>
        <dbReference type="Google" id="ProtNLM"/>
    </source>
</evidence>